<evidence type="ECO:0000259" key="2">
    <source>
        <dbReference type="Pfam" id="PF05970"/>
    </source>
</evidence>
<name>A0A9W6X5B8_9STRA</name>
<keyword evidence="1" id="KW-0233">DNA recombination</keyword>
<protein>
    <recommendedName>
        <fullName evidence="1">ATP-dependent DNA helicase</fullName>
        <ecNumber evidence="1">5.6.2.3</ecNumber>
    </recommendedName>
</protein>
<evidence type="ECO:0000313" key="3">
    <source>
        <dbReference type="EMBL" id="GMF31579.1"/>
    </source>
</evidence>
<dbReference type="GO" id="GO:0000723">
    <property type="term" value="P:telomere maintenance"/>
    <property type="evidence" value="ECO:0007669"/>
    <property type="project" value="InterPro"/>
</dbReference>
<comment type="catalytic activity">
    <reaction evidence="1">
        <text>ATP + H2O = ADP + phosphate + H(+)</text>
        <dbReference type="Rhea" id="RHEA:13065"/>
        <dbReference type="ChEBI" id="CHEBI:15377"/>
        <dbReference type="ChEBI" id="CHEBI:15378"/>
        <dbReference type="ChEBI" id="CHEBI:30616"/>
        <dbReference type="ChEBI" id="CHEBI:43474"/>
        <dbReference type="ChEBI" id="CHEBI:456216"/>
        <dbReference type="EC" id="5.6.2.3"/>
    </reaction>
</comment>
<feature type="domain" description="DNA helicase Pif1-like DEAD-box helicase" evidence="2">
    <location>
        <begin position="25"/>
        <end position="203"/>
    </location>
</feature>
<dbReference type="GO" id="GO:0006310">
    <property type="term" value="P:DNA recombination"/>
    <property type="evidence" value="ECO:0007669"/>
    <property type="project" value="UniProtKB-KW"/>
</dbReference>
<dbReference type="InterPro" id="IPR027417">
    <property type="entry name" value="P-loop_NTPase"/>
</dbReference>
<gene>
    <name evidence="3" type="ORF">Plil01_001350200</name>
</gene>
<dbReference type="InterPro" id="IPR051055">
    <property type="entry name" value="PIF1_helicase"/>
</dbReference>
<keyword evidence="4" id="KW-1185">Reference proteome</keyword>
<dbReference type="OrthoDB" id="129312at2759"/>
<proteinExistence type="inferred from homology"/>
<evidence type="ECO:0000256" key="1">
    <source>
        <dbReference type="RuleBase" id="RU363044"/>
    </source>
</evidence>
<dbReference type="GO" id="GO:0043139">
    <property type="term" value="F:5'-3' DNA helicase activity"/>
    <property type="evidence" value="ECO:0007669"/>
    <property type="project" value="UniProtKB-EC"/>
</dbReference>
<dbReference type="Proteomes" id="UP001165083">
    <property type="component" value="Unassembled WGS sequence"/>
</dbReference>
<comment type="cofactor">
    <cofactor evidence="1">
        <name>Mg(2+)</name>
        <dbReference type="ChEBI" id="CHEBI:18420"/>
    </cofactor>
</comment>
<dbReference type="GO" id="GO:0005524">
    <property type="term" value="F:ATP binding"/>
    <property type="evidence" value="ECO:0007669"/>
    <property type="project" value="UniProtKB-KW"/>
</dbReference>
<dbReference type="Pfam" id="PF05970">
    <property type="entry name" value="PIF1"/>
    <property type="match status" value="1"/>
</dbReference>
<sequence length="222" mass="24629">MRQELLVAPCCLGGKAAESLNLWGDALESTLRSSQLLFFLGGEGGTGKSRVIDAVQALCESWGRLDCIVKTAFTGKEATIVSGRTLASFLLQIRKHRTSDAINSLEVIIIDEVSMMKKYQLAQLDKYSRVAKRVTGVAFEGVHVILVGDFLQLPPVGGTPLYADPNAHRKHNKISINEVAGYHLWKQFTSVIVLKESVRFHKDPMRSRLQSSPSWHLDPEVR</sequence>
<dbReference type="GO" id="GO:0016787">
    <property type="term" value="F:hydrolase activity"/>
    <property type="evidence" value="ECO:0007669"/>
    <property type="project" value="UniProtKB-KW"/>
</dbReference>
<accession>A0A9W6X5B8</accession>
<keyword evidence="1" id="KW-0227">DNA damage</keyword>
<dbReference type="InterPro" id="IPR010285">
    <property type="entry name" value="DNA_helicase_pif1-like_DEAD"/>
</dbReference>
<dbReference type="GO" id="GO:0006281">
    <property type="term" value="P:DNA repair"/>
    <property type="evidence" value="ECO:0007669"/>
    <property type="project" value="UniProtKB-KW"/>
</dbReference>
<reference evidence="3" key="1">
    <citation type="submission" date="2023-04" db="EMBL/GenBank/DDBJ databases">
        <title>Phytophthora lilii NBRC 32176.</title>
        <authorList>
            <person name="Ichikawa N."/>
            <person name="Sato H."/>
            <person name="Tonouchi N."/>
        </authorList>
    </citation>
    <scope>NUCLEOTIDE SEQUENCE</scope>
    <source>
        <strain evidence="3">NBRC 32176</strain>
    </source>
</reference>
<dbReference type="PANTHER" id="PTHR47642">
    <property type="entry name" value="ATP-DEPENDENT DNA HELICASE"/>
    <property type="match status" value="1"/>
</dbReference>
<keyword evidence="1" id="KW-0234">DNA repair</keyword>
<keyword evidence="1" id="KW-0378">Hydrolase</keyword>
<dbReference type="SUPFAM" id="SSF52540">
    <property type="entry name" value="P-loop containing nucleoside triphosphate hydrolases"/>
    <property type="match status" value="1"/>
</dbReference>
<organism evidence="3 4">
    <name type="scientific">Phytophthora lilii</name>
    <dbReference type="NCBI Taxonomy" id="2077276"/>
    <lineage>
        <taxon>Eukaryota</taxon>
        <taxon>Sar</taxon>
        <taxon>Stramenopiles</taxon>
        <taxon>Oomycota</taxon>
        <taxon>Peronosporomycetes</taxon>
        <taxon>Peronosporales</taxon>
        <taxon>Peronosporaceae</taxon>
        <taxon>Phytophthora</taxon>
    </lineage>
</organism>
<comment type="similarity">
    <text evidence="1">Belongs to the helicase family.</text>
</comment>
<keyword evidence="1" id="KW-0347">Helicase</keyword>
<dbReference type="EC" id="5.6.2.3" evidence="1"/>
<dbReference type="AlphaFoldDB" id="A0A9W6X5B8"/>
<keyword evidence="1" id="KW-0547">Nucleotide-binding</keyword>
<comment type="caution">
    <text evidence="3">The sequence shown here is derived from an EMBL/GenBank/DDBJ whole genome shotgun (WGS) entry which is preliminary data.</text>
</comment>
<evidence type="ECO:0000313" key="4">
    <source>
        <dbReference type="Proteomes" id="UP001165083"/>
    </source>
</evidence>
<dbReference type="Gene3D" id="3.40.50.300">
    <property type="entry name" value="P-loop containing nucleotide triphosphate hydrolases"/>
    <property type="match status" value="1"/>
</dbReference>
<keyword evidence="1" id="KW-0067">ATP-binding</keyword>
<dbReference type="EMBL" id="BSXW01000916">
    <property type="protein sequence ID" value="GMF31579.1"/>
    <property type="molecule type" value="Genomic_DNA"/>
</dbReference>